<comment type="caution">
    <text evidence="1">The sequence shown here is derived from an EMBL/GenBank/DDBJ whole genome shotgun (WGS) entry which is preliminary data.</text>
</comment>
<evidence type="ECO:0000313" key="1">
    <source>
        <dbReference type="EMBL" id="MFD0975402.1"/>
    </source>
</evidence>
<reference evidence="2" key="1">
    <citation type="journal article" date="2019" name="Int. J. Syst. Evol. Microbiol.">
        <title>The Global Catalogue of Microorganisms (GCM) 10K type strain sequencing project: providing services to taxonomists for standard genome sequencing and annotation.</title>
        <authorList>
            <consortium name="The Broad Institute Genomics Platform"/>
            <consortium name="The Broad Institute Genome Sequencing Center for Infectious Disease"/>
            <person name="Wu L."/>
            <person name="Ma J."/>
        </authorList>
    </citation>
    <scope>NUCLEOTIDE SEQUENCE [LARGE SCALE GENOMIC DNA]</scope>
    <source>
        <strain evidence="2">CCUG 60898</strain>
    </source>
</reference>
<protein>
    <submittedName>
        <fullName evidence="1">Carboxypeptidase-like regulatory domain-containing protein</fullName>
    </submittedName>
</protein>
<organism evidence="1 2">
    <name type="scientific">Salinimicrobium gaetbulicola</name>
    <dbReference type="NCBI Taxonomy" id="999702"/>
    <lineage>
        <taxon>Bacteria</taxon>
        <taxon>Pseudomonadati</taxon>
        <taxon>Bacteroidota</taxon>
        <taxon>Flavobacteriia</taxon>
        <taxon>Flavobacteriales</taxon>
        <taxon>Flavobacteriaceae</taxon>
        <taxon>Salinimicrobium</taxon>
    </lineage>
</organism>
<dbReference type="SUPFAM" id="SSF49464">
    <property type="entry name" value="Carboxypeptidase regulatory domain-like"/>
    <property type="match status" value="1"/>
</dbReference>
<accession>A0ABW3IBK4</accession>
<dbReference type="EMBL" id="JBHTJP010000015">
    <property type="protein sequence ID" value="MFD0975402.1"/>
    <property type="molecule type" value="Genomic_DNA"/>
</dbReference>
<dbReference type="RefSeq" id="WP_380736420.1">
    <property type="nucleotide sequence ID" value="NZ_JBHTJP010000015.1"/>
</dbReference>
<dbReference type="Proteomes" id="UP001597100">
    <property type="component" value="Unassembled WGS sequence"/>
</dbReference>
<dbReference type="Pfam" id="PF13715">
    <property type="entry name" value="CarbopepD_reg_2"/>
    <property type="match status" value="1"/>
</dbReference>
<gene>
    <name evidence="1" type="ORF">ACFQ1G_01240</name>
</gene>
<evidence type="ECO:0000313" key="2">
    <source>
        <dbReference type="Proteomes" id="UP001597100"/>
    </source>
</evidence>
<dbReference type="InterPro" id="IPR008969">
    <property type="entry name" value="CarboxyPept-like_regulatory"/>
</dbReference>
<keyword evidence="2" id="KW-1185">Reference proteome</keyword>
<proteinExistence type="predicted"/>
<sequence length="152" mass="17755">MKKLLAFLVVLTVSVCNLNSQNKTIKGRVIDDYLETLPYVPIFIKDTLEIGKTDLDGFFQIDIPANENKILFRYVGIDPTTIELVDQCNEIEVIMMLTGTHDFISLKRAEKKREKRYKMLLELHKQAHENGLFKSEKPCYAREFESYYLDKN</sequence>
<name>A0ABW3IBK4_9FLAO</name>